<organism evidence="2 3">
    <name type="scientific">Paenibacillus glycinis</name>
    <dbReference type="NCBI Taxonomy" id="2697035"/>
    <lineage>
        <taxon>Bacteria</taxon>
        <taxon>Bacillati</taxon>
        <taxon>Bacillota</taxon>
        <taxon>Bacilli</taxon>
        <taxon>Bacillales</taxon>
        <taxon>Paenibacillaceae</taxon>
        <taxon>Paenibacillus</taxon>
    </lineage>
</organism>
<evidence type="ECO:0000313" key="2">
    <source>
        <dbReference type="EMBL" id="NBD26887.1"/>
    </source>
</evidence>
<keyword evidence="1" id="KW-0560">Oxidoreductase</keyword>
<dbReference type="Gene3D" id="3.40.50.720">
    <property type="entry name" value="NAD(P)-binding Rossmann-like Domain"/>
    <property type="match status" value="1"/>
</dbReference>
<dbReference type="PANTHER" id="PTHR43157:SF31">
    <property type="entry name" value="PHOSPHATIDYLINOSITOL-GLYCAN BIOSYNTHESIS CLASS F PROTEIN"/>
    <property type="match status" value="1"/>
</dbReference>
<dbReference type="Pfam" id="PF00106">
    <property type="entry name" value="adh_short"/>
    <property type="match status" value="1"/>
</dbReference>
<accession>A0ABW9XW03</accession>
<keyword evidence="3" id="KW-1185">Reference proteome</keyword>
<dbReference type="SUPFAM" id="SSF51735">
    <property type="entry name" value="NAD(P)-binding Rossmann-fold domains"/>
    <property type="match status" value="1"/>
</dbReference>
<dbReference type="RefSeq" id="WP_161745910.1">
    <property type="nucleotide sequence ID" value="NZ_JAAAMV010000024.1"/>
</dbReference>
<dbReference type="PANTHER" id="PTHR43157">
    <property type="entry name" value="PHOSPHATIDYLINOSITOL-GLYCAN BIOSYNTHESIS CLASS F PROTEIN-RELATED"/>
    <property type="match status" value="1"/>
</dbReference>
<sequence length="307" mass="33025">MGNGWTTDRMPDQRGTRVVITGASSGIGYETARAFAAKNAEVVLAIRNMEKGETVARQLKHEYPGAALNLMKLDLSDLASIRRFAEEYRQTYDSLTLLINNAGVMTPPYQRTKDGFELQFGSNHLGHFALTGLMLPLMANVPSSRVVTLSSTAIKGAAIDFDNLDGSKGYKKIKFYGQSKLANLLFARELNARLQASGASTVSLGSHPGRANTNLYSLGSGKQQVGPLMKIVVKLLRTQSAGMGALPTLYAATHPSLAGGEYVGPDGRGGNKGYPKVDGSVLTLYDPRLMSRLWEVSESLTGISYLS</sequence>
<dbReference type="InterPro" id="IPR002347">
    <property type="entry name" value="SDR_fam"/>
</dbReference>
<dbReference type="Proteomes" id="UP000665561">
    <property type="component" value="Unassembled WGS sequence"/>
</dbReference>
<protein>
    <submittedName>
        <fullName evidence="2">SDR family NAD(P)-dependent oxidoreductase</fullName>
    </submittedName>
</protein>
<reference evidence="2 3" key="1">
    <citation type="submission" date="2020-01" db="EMBL/GenBank/DDBJ databases">
        <title>Paenibacillus soybeanensis sp. nov. isolated from the nodules of soybean (Glycine max(L.) Merr).</title>
        <authorList>
            <person name="Wang H."/>
        </authorList>
    </citation>
    <scope>NUCLEOTIDE SEQUENCE [LARGE SCALE GENOMIC DNA]</scope>
    <source>
        <strain evidence="2 3">T1</strain>
    </source>
</reference>
<proteinExistence type="predicted"/>
<name>A0ABW9XW03_9BACL</name>
<evidence type="ECO:0000256" key="1">
    <source>
        <dbReference type="ARBA" id="ARBA00023002"/>
    </source>
</evidence>
<gene>
    <name evidence="2" type="ORF">GT019_23705</name>
</gene>
<comment type="caution">
    <text evidence="2">The sequence shown here is derived from an EMBL/GenBank/DDBJ whole genome shotgun (WGS) entry which is preliminary data.</text>
</comment>
<dbReference type="CDD" id="cd05327">
    <property type="entry name" value="retinol-DH_like_SDR_c_like"/>
    <property type="match status" value="1"/>
</dbReference>
<dbReference type="InterPro" id="IPR036291">
    <property type="entry name" value="NAD(P)-bd_dom_sf"/>
</dbReference>
<dbReference type="EMBL" id="JAAAMV010000024">
    <property type="protein sequence ID" value="NBD26887.1"/>
    <property type="molecule type" value="Genomic_DNA"/>
</dbReference>
<dbReference type="PRINTS" id="PR00081">
    <property type="entry name" value="GDHRDH"/>
</dbReference>
<evidence type="ECO:0000313" key="3">
    <source>
        <dbReference type="Proteomes" id="UP000665561"/>
    </source>
</evidence>
<dbReference type="NCBIfam" id="NF004846">
    <property type="entry name" value="PRK06197.1"/>
    <property type="match status" value="1"/>
</dbReference>